<dbReference type="Proteomes" id="UP001430356">
    <property type="component" value="Unassembled WGS sequence"/>
</dbReference>
<feature type="transmembrane region" description="Helical" evidence="2">
    <location>
        <begin position="496"/>
        <end position="521"/>
    </location>
</feature>
<feature type="transmembrane region" description="Helical" evidence="2">
    <location>
        <begin position="138"/>
        <end position="159"/>
    </location>
</feature>
<protein>
    <submittedName>
        <fullName evidence="3">Polycystin cation channel</fullName>
    </submittedName>
</protein>
<feature type="transmembrane region" description="Helical" evidence="2">
    <location>
        <begin position="542"/>
        <end position="568"/>
    </location>
</feature>
<evidence type="ECO:0000313" key="4">
    <source>
        <dbReference type="Proteomes" id="UP001430356"/>
    </source>
</evidence>
<feature type="transmembrane region" description="Helical" evidence="2">
    <location>
        <begin position="648"/>
        <end position="668"/>
    </location>
</feature>
<name>A0AAW0ENI6_9TRYP</name>
<dbReference type="PANTHER" id="PTHR10877">
    <property type="entry name" value="POLYCYSTIN FAMILY MEMBER"/>
    <property type="match status" value="1"/>
</dbReference>
<sequence>MEELPSSSSGLAGPRSRAAPLARVEPPPNRRDACGGRSPLAAVPLSAMAYGARRHAAAHTASGAPATAPHQPGWRARLWACLFPSEDAVGVEGALAHHRGSASADPAASPWRYAHLPLSQVVMCLRHEQRVADRMQQCCWYMPFCVLVVVFVFLGPAAARAHLALDVDAIHLVSEAQAPLVPQLQADILLNAFRIDTEATTAADTPTTVGAFAAGNSVRYPWTYSWYNDSINAWTPQPNASLAVDAQVARVAASYHAPTYMRLSAVRTRRDMLRWLQLQLRPRLWDCKNPNYRRQWRGTTTSSHYLVGAVRVVSRRREPQPNAGVAVTPRLTDRRAAPPSIPSRLCVSEASRVAKAASFDFDAEAGGYTVLLPFATSCAAVSAVLNRMETPKRRVPWPVSFRESSTMRDLWMRYTETSVDARDDVGNDTAAAAASCASFLFHPAVSEVLVQYALYRSNANHYTVVEVEFEMASAGAVVRPQLRTFSLQVLQWPNTFASLAVSIALALAAVLYGHQLTMRMIEQVRARQRRTPRLRRTTPRQLWCVLAVLLHPKNLTHIAALVLAAATVTTWWHTLASLAAVPPATFAERVHYPSSLDAVVRTRGPLLQGLSSATILFTCLGAVRFVCVTPGMWVAFHTLVRSLQRLSIMVGVWLLINTGTAMAGVLLYGSTLSEFCTFGAAYTTLIYTLLDGGRSLLNGDVVLRQTGEYSTMFFDDSLASVRGSSIRRSEPVTLDYRAATLATASPTATPFFLLYIFYVQGLFGAVWCTITVIEAYRSVMLSAEAAALPLWHVSWARLAAYVAHATTGEYAAEVCRRALLARGEAAMLADVESCLLLGCARSSAPAAAATTPPPQQQQQQQPSRHTATHRGADDPSVSLTMVLWLLPRELQLEYGAAHLRHWWYTCVAAVVEAQRSQTPWMAAQWQQHWEQQPDSLTCWLSASVPRDSTVDERAARVGARLEDVPHSIVKYVEGRFM</sequence>
<feature type="compositionally biased region" description="Low complexity" evidence="1">
    <location>
        <begin position="846"/>
        <end position="862"/>
    </location>
</feature>
<proteinExistence type="predicted"/>
<dbReference type="AlphaFoldDB" id="A0AAW0ENI6"/>
<dbReference type="GO" id="GO:0005262">
    <property type="term" value="F:calcium channel activity"/>
    <property type="evidence" value="ECO:0007669"/>
    <property type="project" value="TreeGrafter"/>
</dbReference>
<keyword evidence="2" id="KW-0472">Membrane</keyword>
<dbReference type="EMBL" id="JAECZO010000037">
    <property type="protein sequence ID" value="KAK7194465.1"/>
    <property type="molecule type" value="Genomic_DNA"/>
</dbReference>
<evidence type="ECO:0000256" key="1">
    <source>
        <dbReference type="SAM" id="MobiDB-lite"/>
    </source>
</evidence>
<accession>A0AAW0ENI6</accession>
<evidence type="ECO:0000313" key="3">
    <source>
        <dbReference type="EMBL" id="KAK7194465.1"/>
    </source>
</evidence>
<dbReference type="GO" id="GO:0050982">
    <property type="term" value="P:detection of mechanical stimulus"/>
    <property type="evidence" value="ECO:0007669"/>
    <property type="project" value="TreeGrafter"/>
</dbReference>
<reference evidence="3 4" key="1">
    <citation type="journal article" date="2021" name="MBio">
        <title>A New Model Trypanosomatid, Novymonas esmeraldas: Genomic Perception of Its 'Candidatus Pandoraea novymonadis' Endosymbiont.</title>
        <authorList>
            <person name="Zakharova A."/>
            <person name="Saura A."/>
            <person name="Butenko A."/>
            <person name="Podesvova L."/>
            <person name="Warmusova S."/>
            <person name="Kostygov A.Y."/>
            <person name="Nenarokova A."/>
            <person name="Lukes J."/>
            <person name="Opperdoes F.R."/>
            <person name="Yurchenko V."/>
        </authorList>
    </citation>
    <scope>NUCLEOTIDE SEQUENCE [LARGE SCALE GENOMIC DNA]</scope>
    <source>
        <strain evidence="3 4">E262AT.01</strain>
    </source>
</reference>
<organism evidence="3 4">
    <name type="scientific">Novymonas esmeraldas</name>
    <dbReference type="NCBI Taxonomy" id="1808958"/>
    <lineage>
        <taxon>Eukaryota</taxon>
        <taxon>Discoba</taxon>
        <taxon>Euglenozoa</taxon>
        <taxon>Kinetoplastea</taxon>
        <taxon>Metakinetoplastina</taxon>
        <taxon>Trypanosomatida</taxon>
        <taxon>Trypanosomatidae</taxon>
        <taxon>Novymonas</taxon>
    </lineage>
</organism>
<keyword evidence="2" id="KW-1133">Transmembrane helix</keyword>
<feature type="region of interest" description="Disordered" evidence="1">
    <location>
        <begin position="846"/>
        <end position="874"/>
    </location>
</feature>
<keyword evidence="2" id="KW-0812">Transmembrane</keyword>
<feature type="compositionally biased region" description="Polar residues" evidence="1">
    <location>
        <begin position="1"/>
        <end position="10"/>
    </location>
</feature>
<dbReference type="GO" id="GO:0016020">
    <property type="term" value="C:membrane"/>
    <property type="evidence" value="ECO:0007669"/>
    <property type="project" value="TreeGrafter"/>
</dbReference>
<evidence type="ECO:0000256" key="2">
    <source>
        <dbReference type="SAM" id="Phobius"/>
    </source>
</evidence>
<gene>
    <name evidence="3" type="ORF">NESM_000363200</name>
</gene>
<feature type="transmembrane region" description="Helical" evidence="2">
    <location>
        <begin position="615"/>
        <end position="636"/>
    </location>
</feature>
<keyword evidence="4" id="KW-1185">Reference proteome</keyword>
<dbReference type="InterPro" id="IPR051223">
    <property type="entry name" value="Polycystin"/>
</dbReference>
<feature type="transmembrane region" description="Helical" evidence="2">
    <location>
        <begin position="752"/>
        <end position="773"/>
    </location>
</feature>
<dbReference type="PANTHER" id="PTHR10877:SF197">
    <property type="entry name" value="POLYCYSTIC KIDNEY DISEASE PROTEIN 1-LIKE 2"/>
    <property type="match status" value="1"/>
</dbReference>
<feature type="region of interest" description="Disordered" evidence="1">
    <location>
        <begin position="1"/>
        <end position="38"/>
    </location>
</feature>
<comment type="caution">
    <text evidence="3">The sequence shown here is derived from an EMBL/GenBank/DDBJ whole genome shotgun (WGS) entry which is preliminary data.</text>
</comment>